<dbReference type="AlphaFoldDB" id="A0A517SIA4"/>
<organism evidence="1 2">
    <name type="scientific">Caulifigura coniformis</name>
    <dbReference type="NCBI Taxonomy" id="2527983"/>
    <lineage>
        <taxon>Bacteria</taxon>
        <taxon>Pseudomonadati</taxon>
        <taxon>Planctomycetota</taxon>
        <taxon>Planctomycetia</taxon>
        <taxon>Planctomycetales</taxon>
        <taxon>Planctomycetaceae</taxon>
        <taxon>Caulifigura</taxon>
    </lineage>
</organism>
<dbReference type="KEGG" id="ccos:Pan44_38930"/>
<evidence type="ECO:0008006" key="3">
    <source>
        <dbReference type="Google" id="ProtNLM"/>
    </source>
</evidence>
<evidence type="ECO:0000313" key="2">
    <source>
        <dbReference type="Proteomes" id="UP000315700"/>
    </source>
</evidence>
<dbReference type="Proteomes" id="UP000315700">
    <property type="component" value="Chromosome"/>
</dbReference>
<protein>
    <recommendedName>
        <fullName evidence="3">Rhamnan synthesis protein F</fullName>
    </recommendedName>
</protein>
<name>A0A517SIA4_9PLAN</name>
<accession>A0A517SIA4</accession>
<reference evidence="1 2" key="1">
    <citation type="submission" date="2019-02" db="EMBL/GenBank/DDBJ databases">
        <title>Deep-cultivation of Planctomycetes and their phenomic and genomic characterization uncovers novel biology.</title>
        <authorList>
            <person name="Wiegand S."/>
            <person name="Jogler M."/>
            <person name="Boedeker C."/>
            <person name="Pinto D."/>
            <person name="Vollmers J."/>
            <person name="Rivas-Marin E."/>
            <person name="Kohn T."/>
            <person name="Peeters S.H."/>
            <person name="Heuer A."/>
            <person name="Rast P."/>
            <person name="Oberbeckmann S."/>
            <person name="Bunk B."/>
            <person name="Jeske O."/>
            <person name="Meyerdierks A."/>
            <person name="Storesund J.E."/>
            <person name="Kallscheuer N."/>
            <person name="Luecker S."/>
            <person name="Lage O.M."/>
            <person name="Pohl T."/>
            <person name="Merkel B.J."/>
            <person name="Hornburger P."/>
            <person name="Mueller R.-W."/>
            <person name="Bruemmer F."/>
            <person name="Labrenz M."/>
            <person name="Spormann A.M."/>
            <person name="Op den Camp H."/>
            <person name="Overmann J."/>
            <person name="Amann R."/>
            <person name="Jetten M.S.M."/>
            <person name="Mascher T."/>
            <person name="Medema M.H."/>
            <person name="Devos D.P."/>
            <person name="Kaster A.-K."/>
            <person name="Ovreas L."/>
            <person name="Rohde M."/>
            <person name="Galperin M.Y."/>
            <person name="Jogler C."/>
        </authorList>
    </citation>
    <scope>NUCLEOTIDE SEQUENCE [LARGE SCALE GENOMIC DNA]</scope>
    <source>
        <strain evidence="1 2">Pan44</strain>
    </source>
</reference>
<keyword evidence="2" id="KW-1185">Reference proteome</keyword>
<dbReference type="OrthoDB" id="506309at2"/>
<sequence>MSQVNVYYNYYVPKNPRRACEVLSCMGVMLDDPNITRMIVLAEPSEIHEPSELVYWKVERRPLVADYFAAAAFHSGADDVNVIINSDCFICPSTTAKLKKTPAGEAYCLSRRDMKSLVPYRINWAEERAKRPVRYAMQDAWVFRGPPRPGMWLEFPLGKPGCDSRLAHELQEVGYRISDPFRRLRVCHYHVSAERTWSYDDRVPPPYVNPPKSWDQRVVDKCIGVAKKLCGLQ</sequence>
<gene>
    <name evidence="1" type="ORF">Pan44_38930</name>
</gene>
<dbReference type="EMBL" id="CP036271">
    <property type="protein sequence ID" value="QDT55845.1"/>
    <property type="molecule type" value="Genomic_DNA"/>
</dbReference>
<dbReference type="InParanoid" id="A0A517SIA4"/>
<proteinExistence type="predicted"/>
<evidence type="ECO:0000313" key="1">
    <source>
        <dbReference type="EMBL" id="QDT55845.1"/>
    </source>
</evidence>